<dbReference type="Proteomes" id="UP000219020">
    <property type="component" value="Unassembled WGS sequence"/>
</dbReference>
<keyword evidence="2" id="KW-1185">Reference proteome</keyword>
<evidence type="ECO:0000313" key="2">
    <source>
        <dbReference type="Proteomes" id="UP000219020"/>
    </source>
</evidence>
<name>A0A2A5T5L3_9GAMM</name>
<organism evidence="1 2">
    <name type="scientific">Candidatus Enterovibrio escicola</name>
    <dbReference type="NCBI Taxonomy" id="1927127"/>
    <lineage>
        <taxon>Bacteria</taxon>
        <taxon>Pseudomonadati</taxon>
        <taxon>Pseudomonadota</taxon>
        <taxon>Gammaproteobacteria</taxon>
        <taxon>Vibrionales</taxon>
        <taxon>Vibrionaceae</taxon>
        <taxon>Enterovibrio</taxon>
    </lineage>
</organism>
<accession>A0A2A5T5L3</accession>
<dbReference type="GeneID" id="78828667"/>
<evidence type="ECO:0000313" key="1">
    <source>
        <dbReference type="EMBL" id="PCS23442.1"/>
    </source>
</evidence>
<comment type="caution">
    <text evidence="1">The sequence shown here is derived from an EMBL/GenBank/DDBJ whole genome shotgun (WGS) entry which is preliminary data.</text>
</comment>
<protein>
    <submittedName>
        <fullName evidence="1">Uncharacterized protein</fullName>
    </submittedName>
</protein>
<dbReference type="RefSeq" id="WP_263364195.1">
    <property type="nucleotide sequence ID" value="NZ_CAWOZE010000001.1"/>
</dbReference>
<reference evidence="2" key="1">
    <citation type="submission" date="2017-04" db="EMBL/GenBank/DDBJ databases">
        <title>Genome evolution of the luminous symbionts of deep sea anglerfish.</title>
        <authorList>
            <person name="Hendry T.A."/>
        </authorList>
    </citation>
    <scope>NUCLEOTIDE SEQUENCE [LARGE SCALE GENOMIC DNA]</scope>
</reference>
<proteinExistence type="predicted"/>
<gene>
    <name evidence="1" type="ORF">BTN49_0410</name>
</gene>
<dbReference type="EMBL" id="NBYY01000009">
    <property type="protein sequence ID" value="PCS23442.1"/>
    <property type="molecule type" value="Genomic_DNA"/>
</dbReference>
<sequence length="41" mass="4749">MAELICLTKSFEVYLTEQVMTDMVSPCKARTLGWSWSSEIY</sequence>
<dbReference type="AlphaFoldDB" id="A0A2A5T5L3"/>